<evidence type="ECO:0000313" key="5">
    <source>
        <dbReference type="EMBL" id="ABD41249.1"/>
    </source>
</evidence>
<accession>Q2FSQ2</accession>
<dbReference type="EMBL" id="CP000254">
    <property type="protein sequence ID" value="ABD40134.1"/>
    <property type="molecule type" value="Genomic_DNA"/>
</dbReference>
<dbReference type="EnsemblBacteria" id="ABD40486">
    <property type="protein sequence ID" value="ABD40486"/>
    <property type="gene ID" value="Mhun_0733"/>
</dbReference>
<dbReference type="EMBL" id="CP000254">
    <property type="protein sequence ID" value="ABD40159.1"/>
    <property type="molecule type" value="Genomic_DNA"/>
</dbReference>
<dbReference type="EMBL" id="CP000254">
    <property type="protein sequence ID" value="ABD40486.1"/>
    <property type="molecule type" value="Genomic_DNA"/>
</dbReference>
<dbReference type="eggNOG" id="arCOG02140">
    <property type="taxonomic scope" value="Archaea"/>
</dbReference>
<name>Q2FSQ2_METHJ</name>
<dbReference type="KEGG" id="mhu:Mhun_0705"/>
<dbReference type="KEGG" id="mhu:Mhun_1516"/>
<dbReference type="EMBL" id="CP000254">
    <property type="protein sequence ID" value="ABD40458.1"/>
    <property type="molecule type" value="Genomic_DNA"/>
</dbReference>
<dbReference type="EMBL" id="CP000254">
    <property type="protein sequence ID" value="ABD41616.1"/>
    <property type="molecule type" value="Genomic_DNA"/>
</dbReference>
<dbReference type="KEGG" id="mhu:Mhun_3104"/>
<dbReference type="EnsemblBacteria" id="ABD40134">
    <property type="protein sequence ID" value="ABD40134"/>
    <property type="gene ID" value="Mhun_0366"/>
</dbReference>
<dbReference type="STRING" id="323259.Mhun_0366"/>
<evidence type="ECO:0000313" key="6">
    <source>
        <dbReference type="EMBL" id="ABD41616.1"/>
    </source>
</evidence>
<dbReference type="EnsemblBacteria" id="ABD40159">
    <property type="protein sequence ID" value="ABD40159"/>
    <property type="gene ID" value="Mhun_0394"/>
</dbReference>
<dbReference type="EMBL" id="CP000254">
    <property type="protein sequence ID" value="ABD42791.1"/>
    <property type="molecule type" value="Genomic_DNA"/>
</dbReference>
<dbReference type="EnsemblBacteria" id="ABD41249">
    <property type="protein sequence ID" value="ABD41249"/>
    <property type="gene ID" value="Mhun_1516"/>
</dbReference>
<reference evidence="10" key="2">
    <citation type="journal article" date="2016" name="Stand. Genomic Sci.">
        <title>Complete genome sequence of Methanospirillum hungatei type strain JF1.</title>
        <authorList>
            <person name="Gunsalus R.P."/>
            <person name="Cook L.E."/>
            <person name="Crable B."/>
            <person name="Rohlin L."/>
            <person name="McDonald E."/>
            <person name="Mouttaki H."/>
            <person name="Sieber J.R."/>
            <person name="Poweleit N."/>
            <person name="Zhou H."/>
            <person name="Lapidus A.L."/>
            <person name="Daligault H.E."/>
            <person name="Land M."/>
            <person name="Gilna P."/>
            <person name="Ivanova N."/>
            <person name="Kyrpides N."/>
            <person name="Culley D.E."/>
            <person name="McInerney M.J."/>
        </authorList>
    </citation>
    <scope>NUCLEOTIDE SEQUENCE [LARGE SCALE GENOMIC DNA]</scope>
    <source>
        <strain evidence="10">ATCC 27890 / DSM 864 / NBRC 100397 / JF-1</strain>
    </source>
</reference>
<dbReference type="EMBL" id="CP000254">
    <property type="protein sequence ID" value="ABD41741.1"/>
    <property type="molecule type" value="Genomic_DNA"/>
</dbReference>
<dbReference type="HOGENOM" id="CLU_1357918_0_0_2"/>
<keyword evidence="10" id="KW-1185">Reference proteome</keyword>
<organism evidence="8 10">
    <name type="scientific">Methanospirillum hungatei JF-1 (strain ATCC 27890 / DSM 864 / NBRC 100397 / JF-1)</name>
    <dbReference type="NCBI Taxonomy" id="323259"/>
    <lineage>
        <taxon>Archaea</taxon>
        <taxon>Methanobacteriati</taxon>
        <taxon>Methanobacteriota</taxon>
        <taxon>Stenosarchaea group</taxon>
        <taxon>Methanomicrobia</taxon>
        <taxon>Methanomicrobiales</taxon>
        <taxon>Methanospirillaceae</taxon>
        <taxon>Methanospirillum</taxon>
    </lineage>
</organism>
<dbReference type="EnsemblBacteria" id="ABD41741">
    <property type="protein sequence ID" value="ABD41741"/>
    <property type="gene ID" value="Mhun_2033"/>
</dbReference>
<dbReference type="AlphaFoldDB" id="Q2FSQ2"/>
<dbReference type="Proteomes" id="UP000001941">
    <property type="component" value="Chromosome"/>
</dbReference>
<evidence type="ECO:0008006" key="11">
    <source>
        <dbReference type="Google" id="ProtNLM"/>
    </source>
</evidence>
<evidence type="ECO:0000313" key="1">
    <source>
        <dbReference type="EMBL" id="ABD40134.1"/>
    </source>
</evidence>
<dbReference type="KEGG" id="mhu:Mhun_2033"/>
<evidence type="ECO:0000313" key="2">
    <source>
        <dbReference type="EMBL" id="ABD40159.1"/>
    </source>
</evidence>
<sequence length="201" mass="23327">MGVCSKKNKNLLTTDSEELGDCWSYTCFKRDSGLFLAFESGKRNIDTCADMLVRFFNRMELPTPENKISIFTDGNVQYSICLPELYCEPCLDYGQVIKVKEKNKLVYVIREKIMGNPDSKAISTSVIEGYNNKIRQRLSRFGRKTASFSKKLNRFISALNIFQFVHNFIEVKSSHKSPAMLESITDHLWNWSEFLNYHVQF</sequence>
<dbReference type="KEGG" id="mhu:Mhun_1902"/>
<evidence type="ECO:0000313" key="3">
    <source>
        <dbReference type="EMBL" id="ABD40458.1"/>
    </source>
</evidence>
<gene>
    <name evidence="1" type="ordered locus">Mhun_0366</name>
    <name evidence="2" type="ordered locus">Mhun_0394</name>
    <name evidence="3" type="ordered locus">Mhun_0705</name>
    <name evidence="4" type="ordered locus">Mhun_0733</name>
    <name evidence="5" type="ordered locus">Mhun_1516</name>
    <name evidence="6" type="ordered locus">Mhun_1902</name>
    <name evidence="7" type="ordered locus">Mhun_2033</name>
    <name evidence="8" type="ordered locus">Mhun_2999</name>
    <name evidence="9" type="ordered locus">Mhun_3104</name>
</gene>
<dbReference type="EnsemblBacteria" id="ABD40458">
    <property type="protein sequence ID" value="ABD40458"/>
    <property type="gene ID" value="Mhun_0705"/>
</dbReference>
<evidence type="ECO:0000313" key="9">
    <source>
        <dbReference type="EMBL" id="ABD42791.1"/>
    </source>
</evidence>
<dbReference type="EMBL" id="CP000254">
    <property type="protein sequence ID" value="ABD41249.1"/>
    <property type="molecule type" value="Genomic_DNA"/>
</dbReference>
<dbReference type="EMBL" id="CP000254">
    <property type="protein sequence ID" value="ABD42686.1"/>
    <property type="molecule type" value="Genomic_DNA"/>
</dbReference>
<dbReference type="KEGG" id="mhu:Mhun_0733"/>
<evidence type="ECO:0000313" key="7">
    <source>
        <dbReference type="EMBL" id="ABD41741.1"/>
    </source>
</evidence>
<protein>
    <recommendedName>
        <fullName evidence="11">DDE domain-containing protein</fullName>
    </recommendedName>
</protein>
<dbReference type="EnsemblBacteria" id="ABD42686">
    <property type="protein sequence ID" value="ABD42686"/>
    <property type="gene ID" value="Mhun_2999"/>
</dbReference>
<evidence type="ECO:0000313" key="8">
    <source>
        <dbReference type="EMBL" id="ABD42686.1"/>
    </source>
</evidence>
<evidence type="ECO:0000313" key="4">
    <source>
        <dbReference type="EMBL" id="ABD40486.1"/>
    </source>
</evidence>
<dbReference type="KEGG" id="mhu:Mhun_0366"/>
<reference evidence="8" key="1">
    <citation type="submission" date="2006-01" db="EMBL/GenBank/DDBJ databases">
        <title>Complete sequence of Methanospirillum hungatei JG-1.</title>
        <authorList>
            <consortium name="US DOE Joint Genome Institute"/>
            <person name="Copeland A."/>
            <person name="Lucas S."/>
            <person name="Lapidus A."/>
            <person name="Barry K."/>
            <person name="Detter J.C."/>
            <person name="Glavina T."/>
            <person name="Hammon N."/>
            <person name="Israni S."/>
            <person name="Pitluck S."/>
            <person name="Brettin T."/>
            <person name="Bruce D."/>
            <person name="Han C."/>
            <person name="Tapia R."/>
            <person name="Gilna P."/>
            <person name="Kiss H."/>
            <person name="Schmutz J."/>
            <person name="Larimer F."/>
            <person name="Land M."/>
            <person name="Kyrpides N."/>
            <person name="Ivanova N."/>
            <person name="McInerney M.J."/>
            <person name="Brockman F."/>
            <person name="Culley D."/>
            <person name="Ferry J.G."/>
            <person name="Gunsalus R.P."/>
            <person name="Morrison M."/>
            <person name="Plugge C."/>
            <person name="Scholten J."/>
            <person name="Stams A.J.M."/>
            <person name="Boone D.R."/>
            <person name="Richardson P."/>
        </authorList>
    </citation>
    <scope>NUCLEOTIDE SEQUENCE</scope>
    <source>
        <strain evidence="8">JF-1</strain>
    </source>
</reference>
<dbReference type="EnsemblBacteria" id="ABD42791">
    <property type="protein sequence ID" value="ABD42791"/>
    <property type="gene ID" value="Mhun_3104"/>
</dbReference>
<dbReference type="EnsemblBacteria" id="ABD41616">
    <property type="protein sequence ID" value="ABD41616"/>
    <property type="gene ID" value="Mhun_1902"/>
</dbReference>
<evidence type="ECO:0000313" key="10">
    <source>
        <dbReference type="Proteomes" id="UP000001941"/>
    </source>
</evidence>
<dbReference type="KEGG" id="mhu:Mhun_2999"/>
<proteinExistence type="predicted"/>
<dbReference type="KEGG" id="mhu:Mhun_0394"/>